<keyword evidence="5" id="KW-0998">Cell outer membrane</keyword>
<dbReference type="AlphaFoldDB" id="A0AA49J9Z6"/>
<evidence type="ECO:0000256" key="6">
    <source>
        <dbReference type="SAM" id="Coils"/>
    </source>
</evidence>
<evidence type="ECO:0000256" key="4">
    <source>
        <dbReference type="ARBA" id="ARBA00023136"/>
    </source>
</evidence>
<dbReference type="RefSeq" id="WP_322347064.1">
    <property type="nucleotide sequence ID" value="NZ_CP129968.2"/>
</dbReference>
<feature type="coiled-coil region" evidence="6">
    <location>
        <begin position="273"/>
        <end position="300"/>
    </location>
</feature>
<evidence type="ECO:0000256" key="5">
    <source>
        <dbReference type="ARBA" id="ARBA00023237"/>
    </source>
</evidence>
<keyword evidence="2" id="KW-1134">Transmembrane beta strand</keyword>
<evidence type="ECO:0000256" key="3">
    <source>
        <dbReference type="ARBA" id="ARBA00022692"/>
    </source>
</evidence>
<dbReference type="GO" id="GO:0015562">
    <property type="term" value="F:efflux transmembrane transporter activity"/>
    <property type="evidence" value="ECO:0007669"/>
    <property type="project" value="InterPro"/>
</dbReference>
<dbReference type="Proteomes" id="UP001232019">
    <property type="component" value="Chromosome"/>
</dbReference>
<dbReference type="SUPFAM" id="SSF56954">
    <property type="entry name" value="Outer membrane efflux proteins (OEP)"/>
    <property type="match status" value="1"/>
</dbReference>
<sequence length="387" mass="44471">MQEYFEIAVKNNPAILSDYKAYEAALQKLPQVSALADPNFSIGYFISPVETRVGPQLAKFSLSQMFPWFGTLKANENAAALEAESYFQNFLDSRNKLYWKVAQSYYDILENHKLQKLEKENIDILHEYKALAERKLSNSKASMVDVLRVDIMIDEAETELLLLEDKYPSLLTAFQNILNSETEPELNSIPIIAGFESKISLDTAFQNHPLVQAIDYKKESSKERIESIRKQSLPKIGVGLDYVIVGERNDVTSSDNGKDVLMPMVSVSLPIFRKKYKAQIKEAELIQEQYQLKKENLLNDLSTENASTLYEINKQLEYISLFGRQIEKVNNRLSILEKTYTASGVEFEELLRSRQQLLKYQKLETIAKAKQATLIEKYNYLTSKRQL</sequence>
<dbReference type="GO" id="GO:1990281">
    <property type="term" value="C:efflux pump complex"/>
    <property type="evidence" value="ECO:0007669"/>
    <property type="project" value="TreeGrafter"/>
</dbReference>
<keyword evidence="3" id="KW-0812">Transmembrane</keyword>
<keyword evidence="4" id="KW-0472">Membrane</keyword>
<dbReference type="GO" id="GO:0009279">
    <property type="term" value="C:cell outer membrane"/>
    <property type="evidence" value="ECO:0007669"/>
    <property type="project" value="UniProtKB-SubCell"/>
</dbReference>
<organism evidence="7">
    <name type="scientific">Marivirga arenosa</name>
    <dbReference type="NCBI Taxonomy" id="3059076"/>
    <lineage>
        <taxon>Bacteria</taxon>
        <taxon>Pseudomonadati</taxon>
        <taxon>Bacteroidota</taxon>
        <taxon>Cytophagia</taxon>
        <taxon>Cytophagales</taxon>
        <taxon>Marivirgaceae</taxon>
        <taxon>Marivirga</taxon>
    </lineage>
</organism>
<comment type="subcellular location">
    <subcellularLocation>
        <location evidence="1">Cell outer membrane</location>
    </subcellularLocation>
</comment>
<gene>
    <name evidence="7" type="ORF">QYS47_17800</name>
</gene>
<dbReference type="EMBL" id="CP129968">
    <property type="protein sequence ID" value="WKK79285.2"/>
    <property type="molecule type" value="Genomic_DNA"/>
</dbReference>
<protein>
    <submittedName>
        <fullName evidence="7">TolC family protein</fullName>
    </submittedName>
</protein>
<dbReference type="KEGG" id="marp:QYS47_17800"/>
<dbReference type="GO" id="GO:0015288">
    <property type="term" value="F:porin activity"/>
    <property type="evidence" value="ECO:0007669"/>
    <property type="project" value="TreeGrafter"/>
</dbReference>
<dbReference type="InterPro" id="IPR051906">
    <property type="entry name" value="TolC-like"/>
</dbReference>
<evidence type="ECO:0000313" key="7">
    <source>
        <dbReference type="EMBL" id="WKK79285.2"/>
    </source>
</evidence>
<reference evidence="7" key="1">
    <citation type="submission" date="2023-08" db="EMBL/GenBank/DDBJ databases">
        <title>Comparative genomics and taxonomic characterization of three novel marine species of genus Marivirga.</title>
        <authorList>
            <person name="Muhammad N."/>
            <person name="Kim S.-G."/>
        </authorList>
    </citation>
    <scope>NUCLEOTIDE SEQUENCE</scope>
    <source>
        <strain evidence="7">BKB1-2</strain>
    </source>
</reference>
<evidence type="ECO:0000256" key="1">
    <source>
        <dbReference type="ARBA" id="ARBA00004442"/>
    </source>
</evidence>
<dbReference type="PANTHER" id="PTHR30026:SF20">
    <property type="entry name" value="OUTER MEMBRANE PROTEIN TOLC"/>
    <property type="match status" value="1"/>
</dbReference>
<dbReference type="Gene3D" id="1.20.1600.10">
    <property type="entry name" value="Outer membrane efflux proteins (OEP)"/>
    <property type="match status" value="1"/>
</dbReference>
<dbReference type="PANTHER" id="PTHR30026">
    <property type="entry name" value="OUTER MEMBRANE PROTEIN TOLC"/>
    <property type="match status" value="1"/>
</dbReference>
<proteinExistence type="predicted"/>
<accession>A0AA49J9Z6</accession>
<name>A0AA49J9Z6_9BACT</name>
<evidence type="ECO:0000256" key="2">
    <source>
        <dbReference type="ARBA" id="ARBA00022452"/>
    </source>
</evidence>
<keyword evidence="6" id="KW-0175">Coiled coil</keyword>